<reference evidence="2 3" key="1">
    <citation type="journal article" date="2023" name="bioRxiv">
        <title>High-quality genome assemblies of four members of thePodospora anserinaspecies complex.</title>
        <authorList>
            <person name="Ament-Velasquez S.L."/>
            <person name="Vogan A.A."/>
            <person name="Wallerman O."/>
            <person name="Hartmann F."/>
            <person name="Gautier V."/>
            <person name="Silar P."/>
            <person name="Giraud T."/>
            <person name="Johannesson H."/>
        </authorList>
    </citation>
    <scope>NUCLEOTIDE SEQUENCE [LARGE SCALE GENOMIC DNA]</scope>
    <source>
        <strain evidence="2 3">CBS 112042</strain>
    </source>
</reference>
<dbReference type="GeneID" id="87894940"/>
<dbReference type="PROSITE" id="PS50280">
    <property type="entry name" value="SET"/>
    <property type="match status" value="1"/>
</dbReference>
<evidence type="ECO:0000259" key="1">
    <source>
        <dbReference type="PROSITE" id="PS50280"/>
    </source>
</evidence>
<dbReference type="Gene3D" id="1.25.40.10">
    <property type="entry name" value="Tetratricopeptide repeat domain"/>
    <property type="match status" value="1"/>
</dbReference>
<proteinExistence type="predicted"/>
<evidence type="ECO:0000313" key="2">
    <source>
        <dbReference type="EMBL" id="KAK4647028.1"/>
    </source>
</evidence>
<protein>
    <recommendedName>
        <fullName evidence="1">SET domain-containing protein</fullName>
    </recommendedName>
</protein>
<accession>A0ABR0FSV0</accession>
<sequence length="505" mass="56407">MPALPKCSTLGNGKDMIKTRHGSSSYLEVTYHVSSDFHVIKKALLALSQSPAASYNMFPIISALAVLLGSQRALAASDPIPPTASSCPNNSHLSPLTHKRSCPRLVDDETAILTNSWYPWSIPPTCFDPTKQKGKRPRVKLSKLCTFTTLNTWAGTPLSIITTPETAADVASFIHSPYLSWLENDRGGVPFRPTHYPKNPFKVEKLPNKGYGVLATEPIKKGTVLMAQLPVMLQLLESAEQNDKWETRDVLRLLQRAGNQLPKEQQREVMGLAAQGKGYIVDDIMKTNTFDVTVGVLEGSTGQMGWGSHSGLYPEVAVSFLFFGLSKRWMTNLTSCFTRFSPSTLIMEIVAYKDISPGEELSISYAPLNILSADRSELLKWWGFTCTCALCQNPTAIQKSDKQRNRIQALLEEFDTPSRLTEEKIAEIEQLVREEGMEGQMGDLYNIIGNVYAQRGEIERAKEYGKKGVVWLKQYAGADSERTEMAKGFVKRLEDFERGRRDWRP</sequence>
<dbReference type="InterPro" id="IPR001214">
    <property type="entry name" value="SET_dom"/>
</dbReference>
<dbReference type="InterPro" id="IPR046341">
    <property type="entry name" value="SET_dom_sf"/>
</dbReference>
<gene>
    <name evidence="2" type="ORF">QC761_121930</name>
</gene>
<dbReference type="Gene3D" id="2.170.270.10">
    <property type="entry name" value="SET domain"/>
    <property type="match status" value="1"/>
</dbReference>
<comment type="caution">
    <text evidence="2">The sequence shown here is derived from an EMBL/GenBank/DDBJ whole genome shotgun (WGS) entry which is preliminary data.</text>
</comment>
<keyword evidence="3" id="KW-1185">Reference proteome</keyword>
<dbReference type="Proteomes" id="UP001322138">
    <property type="component" value="Unassembled WGS sequence"/>
</dbReference>
<dbReference type="RefSeq" id="XP_062736004.1">
    <property type="nucleotide sequence ID" value="XM_062875458.1"/>
</dbReference>
<dbReference type="PANTHER" id="PTHR47332:SF6">
    <property type="entry name" value="SET DOMAIN-CONTAINING PROTEIN"/>
    <property type="match status" value="1"/>
</dbReference>
<dbReference type="SUPFAM" id="SSF82199">
    <property type="entry name" value="SET domain"/>
    <property type="match status" value="1"/>
</dbReference>
<name>A0ABR0FSV0_9PEZI</name>
<dbReference type="EMBL" id="JAFFGZ010000002">
    <property type="protein sequence ID" value="KAK4647028.1"/>
    <property type="molecule type" value="Genomic_DNA"/>
</dbReference>
<feature type="domain" description="SET" evidence="1">
    <location>
        <begin position="199"/>
        <end position="366"/>
    </location>
</feature>
<dbReference type="Pfam" id="PF00856">
    <property type="entry name" value="SET"/>
    <property type="match status" value="1"/>
</dbReference>
<evidence type="ECO:0000313" key="3">
    <source>
        <dbReference type="Proteomes" id="UP001322138"/>
    </source>
</evidence>
<dbReference type="PANTHER" id="PTHR47332">
    <property type="entry name" value="SET DOMAIN-CONTAINING PROTEIN 5"/>
    <property type="match status" value="1"/>
</dbReference>
<organism evidence="2 3">
    <name type="scientific">Podospora bellae-mahoneyi</name>
    <dbReference type="NCBI Taxonomy" id="2093777"/>
    <lineage>
        <taxon>Eukaryota</taxon>
        <taxon>Fungi</taxon>
        <taxon>Dikarya</taxon>
        <taxon>Ascomycota</taxon>
        <taxon>Pezizomycotina</taxon>
        <taxon>Sordariomycetes</taxon>
        <taxon>Sordariomycetidae</taxon>
        <taxon>Sordariales</taxon>
        <taxon>Podosporaceae</taxon>
        <taxon>Podospora</taxon>
    </lineage>
</organism>
<dbReference type="InterPro" id="IPR053185">
    <property type="entry name" value="SET_domain_protein"/>
</dbReference>
<dbReference type="InterPro" id="IPR011990">
    <property type="entry name" value="TPR-like_helical_dom_sf"/>
</dbReference>